<proteinExistence type="predicted"/>
<dbReference type="Proteomes" id="UP000886998">
    <property type="component" value="Unassembled WGS sequence"/>
</dbReference>
<dbReference type="AlphaFoldDB" id="A0A8X6X3E1"/>
<evidence type="ECO:0000313" key="2">
    <source>
        <dbReference type="Proteomes" id="UP000886998"/>
    </source>
</evidence>
<evidence type="ECO:0000313" key="1">
    <source>
        <dbReference type="EMBL" id="GFY46194.1"/>
    </source>
</evidence>
<keyword evidence="2" id="KW-1185">Reference proteome</keyword>
<organism evidence="1 2">
    <name type="scientific">Trichonephila inaurata madagascariensis</name>
    <dbReference type="NCBI Taxonomy" id="2747483"/>
    <lineage>
        <taxon>Eukaryota</taxon>
        <taxon>Metazoa</taxon>
        <taxon>Ecdysozoa</taxon>
        <taxon>Arthropoda</taxon>
        <taxon>Chelicerata</taxon>
        <taxon>Arachnida</taxon>
        <taxon>Araneae</taxon>
        <taxon>Araneomorphae</taxon>
        <taxon>Entelegynae</taxon>
        <taxon>Araneoidea</taxon>
        <taxon>Nephilidae</taxon>
        <taxon>Trichonephila</taxon>
        <taxon>Trichonephila inaurata</taxon>
    </lineage>
</organism>
<gene>
    <name evidence="1" type="ORF">TNIN_74411</name>
</gene>
<accession>A0A8X6X3E1</accession>
<feature type="non-terminal residue" evidence="1">
    <location>
        <position position="18"/>
    </location>
</feature>
<sequence length="18" mass="1980">MVPQRKVEEESADCSNGT</sequence>
<protein>
    <submittedName>
        <fullName evidence="1">Uncharacterized protein</fullName>
    </submittedName>
</protein>
<name>A0A8X6X3E1_9ARAC</name>
<comment type="caution">
    <text evidence="1">The sequence shown here is derived from an EMBL/GenBank/DDBJ whole genome shotgun (WGS) entry which is preliminary data.</text>
</comment>
<dbReference type="EMBL" id="BMAV01005267">
    <property type="protein sequence ID" value="GFY46194.1"/>
    <property type="molecule type" value="Genomic_DNA"/>
</dbReference>
<reference evidence="1" key="1">
    <citation type="submission" date="2020-08" db="EMBL/GenBank/DDBJ databases">
        <title>Multicomponent nature underlies the extraordinary mechanical properties of spider dragline silk.</title>
        <authorList>
            <person name="Kono N."/>
            <person name="Nakamura H."/>
            <person name="Mori M."/>
            <person name="Yoshida Y."/>
            <person name="Ohtoshi R."/>
            <person name="Malay A.D."/>
            <person name="Moran D.A.P."/>
            <person name="Tomita M."/>
            <person name="Numata K."/>
            <person name="Arakawa K."/>
        </authorList>
    </citation>
    <scope>NUCLEOTIDE SEQUENCE</scope>
</reference>